<evidence type="ECO:0000313" key="2">
    <source>
        <dbReference type="Proteomes" id="UP000094056"/>
    </source>
</evidence>
<dbReference type="AlphaFoldDB" id="A0A1E3XE03"/>
<evidence type="ECO:0000313" key="1">
    <source>
        <dbReference type="EMBL" id="ODS33184.1"/>
    </source>
</evidence>
<sequence length="60" mass="7272">MDILKKCEQAYNKKILDWLLYYYLELSRAGQVADEQGLKFIKLEMQRVKKKCLYLESMYS</sequence>
<name>A0A1E3XE03_9BACT</name>
<dbReference type="Proteomes" id="UP000094056">
    <property type="component" value="Unassembled WGS sequence"/>
</dbReference>
<gene>
    <name evidence="1" type="ORF">SCARUB_01662</name>
</gene>
<proteinExistence type="predicted"/>
<dbReference type="EMBL" id="MAYW01000035">
    <property type="protein sequence ID" value="ODS33184.1"/>
    <property type="molecule type" value="Genomic_DNA"/>
</dbReference>
<accession>A0A1E3XE03</accession>
<reference evidence="1 2" key="1">
    <citation type="submission" date="2016-07" db="EMBL/GenBank/DDBJ databases">
        <title>Draft genome of Scalindua rubra, obtained from a brine-seawater interface in the Red Sea, sheds light on salt adaptation in anammox bacteria.</title>
        <authorList>
            <person name="Speth D.R."/>
            <person name="Lagkouvardos I."/>
            <person name="Wang Y."/>
            <person name="Qian P.-Y."/>
            <person name="Dutilh B.E."/>
            <person name="Jetten M.S."/>
        </authorList>
    </citation>
    <scope>NUCLEOTIDE SEQUENCE [LARGE SCALE GENOMIC DNA]</scope>
    <source>
        <strain evidence="1">BSI-1</strain>
    </source>
</reference>
<comment type="caution">
    <text evidence="1">The sequence shown here is derived from an EMBL/GenBank/DDBJ whole genome shotgun (WGS) entry which is preliminary data.</text>
</comment>
<protein>
    <submittedName>
        <fullName evidence="1">Uncharacterized protein</fullName>
    </submittedName>
</protein>
<organism evidence="1 2">
    <name type="scientific">Candidatus Scalindua rubra</name>
    <dbReference type="NCBI Taxonomy" id="1872076"/>
    <lineage>
        <taxon>Bacteria</taxon>
        <taxon>Pseudomonadati</taxon>
        <taxon>Planctomycetota</taxon>
        <taxon>Candidatus Brocadiia</taxon>
        <taxon>Candidatus Brocadiales</taxon>
        <taxon>Candidatus Scalinduaceae</taxon>
        <taxon>Candidatus Scalindua</taxon>
    </lineage>
</organism>